<accession>A0ABT2PFE4</accession>
<protein>
    <submittedName>
        <fullName evidence="2">HmuY family protein</fullName>
    </submittedName>
</protein>
<name>A0ABT2PFE4_9BURK</name>
<keyword evidence="1" id="KW-0732">Signal</keyword>
<keyword evidence="3" id="KW-1185">Reference proteome</keyword>
<dbReference type="CDD" id="cd12105">
    <property type="entry name" value="HmuY"/>
    <property type="match status" value="1"/>
</dbReference>
<dbReference type="Proteomes" id="UP001525968">
    <property type="component" value="Unassembled WGS sequence"/>
</dbReference>
<sequence>MIQKNASALATTALAISMAMALTACGGGDDGEGGTTLPPVTPPTPVEAGFTASAEWNMVLPAAGQSLCYDFNTKSEVADCAGTAWDLKIKSGGRTATFWTNSGSSGSGKGGAFGGPFDHSWTELLAWKNATTDPKAGAIPATLFFSDAASGVFTGTNEIASTAFEYGVGGSTDHLLYPNYRTFLITTDSASASTAGTVTSPVFALQVTGYYGGAGGTTSGYPSFRWVDRSAPTVVRKASVNASAGWVYYDLVAGAETTAAGNWHVAFNRYTFKLNGGESGTAKVAGFVAKTPAGFYDVAGKPVAGKFTDASNLASTEADLSASDLALPASASKWVKDTVSSPLQPAYTGTYPSPLNYGWFSYYPTATAASAAGLPAVAHLLKANSEGASLLRGGEGNTYARFHVTQIVYANPNDSASQQTWTVKFDVQP</sequence>
<reference evidence="2 3" key="1">
    <citation type="submission" date="2022-09" db="EMBL/GenBank/DDBJ databases">
        <title>Draft genome of isolate Be4.</title>
        <authorList>
            <person name="Sanchez-Castro I."/>
            <person name="Martinez-Rodriguez P."/>
            <person name="Descostes M."/>
            <person name="Merroun M."/>
        </authorList>
    </citation>
    <scope>NUCLEOTIDE SEQUENCE [LARGE SCALE GENOMIC DNA]</scope>
    <source>
        <strain evidence="2 3">Be4</strain>
    </source>
</reference>
<feature type="signal peptide" evidence="1">
    <location>
        <begin position="1"/>
        <end position="21"/>
    </location>
</feature>
<dbReference type="EMBL" id="JAODYH010000001">
    <property type="protein sequence ID" value="MCT9809053.1"/>
    <property type="molecule type" value="Genomic_DNA"/>
</dbReference>
<organism evidence="2 3">
    <name type="scientific">Acidovorax bellezanensis</name>
    <dbReference type="NCBI Taxonomy" id="2976702"/>
    <lineage>
        <taxon>Bacteria</taxon>
        <taxon>Pseudomonadati</taxon>
        <taxon>Pseudomonadota</taxon>
        <taxon>Betaproteobacteria</taxon>
        <taxon>Burkholderiales</taxon>
        <taxon>Comamonadaceae</taxon>
        <taxon>Acidovorax</taxon>
    </lineage>
</organism>
<evidence type="ECO:0000256" key="1">
    <source>
        <dbReference type="SAM" id="SignalP"/>
    </source>
</evidence>
<proteinExistence type="predicted"/>
<dbReference type="PROSITE" id="PS51257">
    <property type="entry name" value="PROKAR_LIPOPROTEIN"/>
    <property type="match status" value="1"/>
</dbReference>
<dbReference type="InterPro" id="IPR025921">
    <property type="entry name" value="HmuY"/>
</dbReference>
<evidence type="ECO:0000313" key="3">
    <source>
        <dbReference type="Proteomes" id="UP001525968"/>
    </source>
</evidence>
<comment type="caution">
    <text evidence="2">The sequence shown here is derived from an EMBL/GenBank/DDBJ whole genome shotgun (WGS) entry which is preliminary data.</text>
</comment>
<dbReference type="RefSeq" id="WP_261497989.1">
    <property type="nucleotide sequence ID" value="NZ_JAODYH010000001.1"/>
</dbReference>
<evidence type="ECO:0000313" key="2">
    <source>
        <dbReference type="EMBL" id="MCT9809053.1"/>
    </source>
</evidence>
<dbReference type="Pfam" id="PF14064">
    <property type="entry name" value="HmuY"/>
    <property type="match status" value="1"/>
</dbReference>
<feature type="chain" id="PRO_5045170503" evidence="1">
    <location>
        <begin position="22"/>
        <end position="429"/>
    </location>
</feature>
<gene>
    <name evidence="2" type="ORF">N0K08_00225</name>
</gene>